<dbReference type="Pfam" id="PF01850">
    <property type="entry name" value="PIN"/>
    <property type="match status" value="1"/>
</dbReference>
<keyword evidence="10" id="KW-1185">Reference proteome</keyword>
<keyword evidence="5" id="KW-0378">Hydrolase</keyword>
<keyword evidence="3" id="KW-0540">Nuclease</keyword>
<dbReference type="GO" id="GO:0046872">
    <property type="term" value="F:metal ion binding"/>
    <property type="evidence" value="ECO:0007669"/>
    <property type="project" value="UniProtKB-KW"/>
</dbReference>
<sequence>MKAELLQGARLAKDPERDLERMRSLFALYPSHPFDEPVAEQWARVNAPLRRAGTPIGPFDAAIAATALVHGCTVVTHNWKHFDLVPGLAVEDWEAEEAA</sequence>
<dbReference type="PANTHER" id="PTHR33653">
    <property type="entry name" value="RIBONUCLEASE VAPC2"/>
    <property type="match status" value="1"/>
</dbReference>
<accession>I0IF16</accession>
<evidence type="ECO:0000256" key="7">
    <source>
        <dbReference type="ARBA" id="ARBA00038093"/>
    </source>
</evidence>
<dbReference type="GO" id="GO:0004518">
    <property type="term" value="F:nuclease activity"/>
    <property type="evidence" value="ECO:0007669"/>
    <property type="project" value="UniProtKB-KW"/>
</dbReference>
<keyword evidence="4" id="KW-0479">Metal-binding</keyword>
<dbReference type="KEGG" id="phm:PSMK_16950"/>
<evidence type="ECO:0000313" key="10">
    <source>
        <dbReference type="Proteomes" id="UP000007881"/>
    </source>
</evidence>
<evidence type="ECO:0000259" key="8">
    <source>
        <dbReference type="Pfam" id="PF01850"/>
    </source>
</evidence>
<evidence type="ECO:0000256" key="5">
    <source>
        <dbReference type="ARBA" id="ARBA00022801"/>
    </source>
</evidence>
<proteinExistence type="inferred from homology"/>
<organism evidence="9 10">
    <name type="scientific">Phycisphaera mikurensis (strain NBRC 102666 / KCTC 22515 / FYK2301M01)</name>
    <dbReference type="NCBI Taxonomy" id="1142394"/>
    <lineage>
        <taxon>Bacteria</taxon>
        <taxon>Pseudomonadati</taxon>
        <taxon>Planctomycetota</taxon>
        <taxon>Phycisphaerae</taxon>
        <taxon>Phycisphaerales</taxon>
        <taxon>Phycisphaeraceae</taxon>
        <taxon>Phycisphaera</taxon>
    </lineage>
</organism>
<evidence type="ECO:0000256" key="4">
    <source>
        <dbReference type="ARBA" id="ARBA00022723"/>
    </source>
</evidence>
<evidence type="ECO:0000256" key="2">
    <source>
        <dbReference type="ARBA" id="ARBA00022649"/>
    </source>
</evidence>
<dbReference type="STRING" id="1142394.PSMK_16950"/>
<dbReference type="HOGENOM" id="CLU_118482_5_3_0"/>
<dbReference type="EMBL" id="AP012338">
    <property type="protein sequence ID" value="BAM03854.1"/>
    <property type="molecule type" value="Genomic_DNA"/>
</dbReference>
<name>I0IF16_PHYMF</name>
<evidence type="ECO:0000256" key="6">
    <source>
        <dbReference type="ARBA" id="ARBA00022842"/>
    </source>
</evidence>
<evidence type="ECO:0000313" key="9">
    <source>
        <dbReference type="EMBL" id="BAM03854.1"/>
    </source>
</evidence>
<evidence type="ECO:0000256" key="1">
    <source>
        <dbReference type="ARBA" id="ARBA00001946"/>
    </source>
</evidence>
<protein>
    <recommendedName>
        <fullName evidence="8">PIN domain-containing protein</fullName>
    </recommendedName>
</protein>
<dbReference type="InterPro" id="IPR002716">
    <property type="entry name" value="PIN_dom"/>
</dbReference>
<dbReference type="CDD" id="cd09881">
    <property type="entry name" value="PIN_VapC4-5_FitB-like"/>
    <property type="match status" value="1"/>
</dbReference>
<reference evidence="9 10" key="1">
    <citation type="submission" date="2012-02" db="EMBL/GenBank/DDBJ databases">
        <title>Complete genome sequence of Phycisphaera mikurensis NBRC 102666.</title>
        <authorList>
            <person name="Ankai A."/>
            <person name="Hosoyama A."/>
            <person name="Terui Y."/>
            <person name="Sekine M."/>
            <person name="Fukai R."/>
            <person name="Kato Y."/>
            <person name="Nakamura S."/>
            <person name="Yamada-Narita S."/>
            <person name="Kawakoshi A."/>
            <person name="Fukunaga Y."/>
            <person name="Yamazaki S."/>
            <person name="Fujita N."/>
        </authorList>
    </citation>
    <scope>NUCLEOTIDE SEQUENCE [LARGE SCALE GENOMIC DNA]</scope>
    <source>
        <strain evidence="10">NBRC 102666 / KCTC 22515 / FYK2301M01</strain>
    </source>
</reference>
<comment type="cofactor">
    <cofactor evidence="1">
        <name>Mg(2+)</name>
        <dbReference type="ChEBI" id="CHEBI:18420"/>
    </cofactor>
</comment>
<comment type="similarity">
    <text evidence="7">Belongs to the PINc/VapC protein family.</text>
</comment>
<evidence type="ECO:0000256" key="3">
    <source>
        <dbReference type="ARBA" id="ARBA00022722"/>
    </source>
</evidence>
<dbReference type="SUPFAM" id="SSF88723">
    <property type="entry name" value="PIN domain-like"/>
    <property type="match status" value="1"/>
</dbReference>
<dbReference type="PANTHER" id="PTHR33653:SF1">
    <property type="entry name" value="RIBONUCLEASE VAPC2"/>
    <property type="match status" value="1"/>
</dbReference>
<gene>
    <name evidence="9" type="ordered locus">PSMK_16950</name>
</gene>
<dbReference type="eggNOG" id="COG1487">
    <property type="taxonomic scope" value="Bacteria"/>
</dbReference>
<dbReference type="AlphaFoldDB" id="I0IF16"/>
<feature type="domain" description="PIN" evidence="8">
    <location>
        <begin position="3"/>
        <end position="83"/>
    </location>
</feature>
<keyword evidence="6" id="KW-0460">Magnesium</keyword>
<dbReference type="GO" id="GO:0016787">
    <property type="term" value="F:hydrolase activity"/>
    <property type="evidence" value="ECO:0007669"/>
    <property type="project" value="UniProtKB-KW"/>
</dbReference>
<dbReference type="InterPro" id="IPR029060">
    <property type="entry name" value="PIN-like_dom_sf"/>
</dbReference>
<keyword evidence="2" id="KW-1277">Toxin-antitoxin system</keyword>
<dbReference type="Gene3D" id="3.40.50.1010">
    <property type="entry name" value="5'-nuclease"/>
    <property type="match status" value="1"/>
</dbReference>
<dbReference type="Proteomes" id="UP000007881">
    <property type="component" value="Chromosome"/>
</dbReference>
<dbReference type="InterPro" id="IPR050556">
    <property type="entry name" value="Type_II_TA_system_RNase"/>
</dbReference>